<gene>
    <name evidence="1" type="ORF">SAMEA4504048_01499</name>
</gene>
<accession>A0A239X8E1</accession>
<proteinExistence type="predicted"/>
<dbReference type="AlphaFoldDB" id="A0A239X8E1"/>
<dbReference type="EMBL" id="LT906454">
    <property type="protein sequence ID" value="SNV42274.1"/>
    <property type="molecule type" value="Genomic_DNA"/>
</dbReference>
<reference evidence="1 2" key="1">
    <citation type="submission" date="2017-06" db="EMBL/GenBank/DDBJ databases">
        <authorList>
            <consortium name="Pathogen Informatics"/>
        </authorList>
    </citation>
    <scope>NUCLEOTIDE SEQUENCE [LARGE SCALE GENOMIC DNA]</scope>
    <source>
        <strain evidence="1 2">NCTC11291</strain>
    </source>
</reference>
<sequence length="101" mass="11655">MTTFHTDTVIFAMSKENKPIARAKSGDRVTFETLDCFSNTVKSENDMVSQIDMDHVNPATGPLFIEGHYQEIRLKLPFIRLYLRKGELLSLHQDLVNLQMR</sequence>
<protein>
    <submittedName>
        <fullName evidence="1">Acetamidase/Formamidase family</fullName>
    </submittedName>
</protein>
<dbReference type="Proteomes" id="UP000215144">
    <property type="component" value="Chromosome 1"/>
</dbReference>
<evidence type="ECO:0000313" key="2">
    <source>
        <dbReference type="Proteomes" id="UP000215144"/>
    </source>
</evidence>
<dbReference type="KEGG" id="saco:SAME_01499"/>
<dbReference type="Gene3D" id="2.60.120.580">
    <property type="entry name" value="Acetamidase/Formamidase-like domains"/>
    <property type="match status" value="1"/>
</dbReference>
<dbReference type="RefSeq" id="WP_231909784.1">
    <property type="nucleotide sequence ID" value="NZ_LT906454.1"/>
</dbReference>
<name>A0A239X8E1_STRAI</name>
<organism evidence="1 2">
    <name type="scientific">Streptococcus acidominimus</name>
    <dbReference type="NCBI Taxonomy" id="1326"/>
    <lineage>
        <taxon>Bacteria</taxon>
        <taxon>Bacillati</taxon>
        <taxon>Bacillota</taxon>
        <taxon>Bacilli</taxon>
        <taxon>Lactobacillales</taxon>
        <taxon>Streptococcaceae</taxon>
        <taxon>Streptococcus</taxon>
    </lineage>
</organism>
<evidence type="ECO:0000313" key="1">
    <source>
        <dbReference type="EMBL" id="SNV42274.1"/>
    </source>
</evidence>
<dbReference type="SUPFAM" id="SSF141130">
    <property type="entry name" value="Acetamidase/Formamidase-like"/>
    <property type="match status" value="1"/>
</dbReference>